<dbReference type="PANTHER" id="PTHR43065">
    <property type="entry name" value="SENSOR HISTIDINE KINASE"/>
    <property type="match status" value="1"/>
</dbReference>
<keyword evidence="3 9" id="KW-0597">Phosphoprotein</keyword>
<keyword evidence="4" id="KW-0808">Transferase</keyword>
<dbReference type="Pfam" id="PF00989">
    <property type="entry name" value="PAS"/>
    <property type="match status" value="1"/>
</dbReference>
<evidence type="ECO:0000259" key="11">
    <source>
        <dbReference type="PROSITE" id="PS50110"/>
    </source>
</evidence>
<gene>
    <name evidence="14" type="ORF">H6G83_09815</name>
</gene>
<comment type="caution">
    <text evidence="14">The sequence shown here is derived from an EMBL/GenBank/DDBJ whole genome shotgun (WGS) entry which is preliminary data.</text>
</comment>
<dbReference type="Pfam" id="PF00512">
    <property type="entry name" value="HisKA"/>
    <property type="match status" value="1"/>
</dbReference>
<evidence type="ECO:0000256" key="5">
    <source>
        <dbReference type="ARBA" id="ARBA00022741"/>
    </source>
</evidence>
<dbReference type="PROSITE" id="PS50113">
    <property type="entry name" value="PAC"/>
    <property type="match status" value="2"/>
</dbReference>
<dbReference type="PROSITE" id="PS50110">
    <property type="entry name" value="RESPONSE_REGULATORY"/>
    <property type="match status" value="1"/>
</dbReference>
<evidence type="ECO:0000256" key="2">
    <source>
        <dbReference type="ARBA" id="ARBA00012438"/>
    </source>
</evidence>
<dbReference type="SMART" id="SM00091">
    <property type="entry name" value="PAS"/>
    <property type="match status" value="1"/>
</dbReference>
<dbReference type="Gene3D" id="3.30.565.10">
    <property type="entry name" value="Histidine kinase-like ATPase, C-terminal domain"/>
    <property type="match status" value="1"/>
</dbReference>
<proteinExistence type="predicted"/>
<dbReference type="InterPro" id="IPR000700">
    <property type="entry name" value="PAS-assoc_C"/>
</dbReference>
<evidence type="ECO:0000256" key="3">
    <source>
        <dbReference type="ARBA" id="ARBA00022553"/>
    </source>
</evidence>
<dbReference type="SMART" id="SM00388">
    <property type="entry name" value="HisKA"/>
    <property type="match status" value="1"/>
</dbReference>
<dbReference type="InterPro" id="IPR013767">
    <property type="entry name" value="PAS_fold"/>
</dbReference>
<dbReference type="Pfam" id="PF02518">
    <property type="entry name" value="HATPase_c"/>
    <property type="match status" value="1"/>
</dbReference>
<feature type="domain" description="PAS" evidence="12">
    <location>
        <begin position="31"/>
        <end position="95"/>
    </location>
</feature>
<keyword evidence="5" id="KW-0547">Nucleotide-binding</keyword>
<feature type="domain" description="Response regulatory" evidence="11">
    <location>
        <begin position="406"/>
        <end position="522"/>
    </location>
</feature>
<feature type="modified residue" description="4-aspartylphosphate" evidence="9">
    <location>
        <position position="457"/>
    </location>
</feature>
<feature type="domain" description="Histidine kinase" evidence="10">
    <location>
        <begin position="163"/>
        <end position="385"/>
    </location>
</feature>
<dbReference type="InterPro" id="IPR003661">
    <property type="entry name" value="HisK_dim/P_dom"/>
</dbReference>
<dbReference type="InterPro" id="IPR004358">
    <property type="entry name" value="Sig_transdc_His_kin-like_C"/>
</dbReference>
<dbReference type="Gene3D" id="1.10.287.130">
    <property type="match status" value="1"/>
</dbReference>
<evidence type="ECO:0000256" key="7">
    <source>
        <dbReference type="ARBA" id="ARBA00022840"/>
    </source>
</evidence>
<dbReference type="InterPro" id="IPR003594">
    <property type="entry name" value="HATPase_dom"/>
</dbReference>
<evidence type="ECO:0000259" key="12">
    <source>
        <dbReference type="PROSITE" id="PS50112"/>
    </source>
</evidence>
<dbReference type="InterPro" id="IPR011006">
    <property type="entry name" value="CheY-like_superfamily"/>
</dbReference>
<sequence length="530" mass="59001">MVGVVMDISERQAALRERKQAEIKIHQQATLLDIATDAILVQDLNNQILFWNQSAKRLYGWLEQETIGQNAINLLFNTEESLQLLEKIHAALADKGFWQGEINQITKDGKKIIVESRWTLVRDEQGQPKSFLVSNTDITQKKQIESQFLRAQRLESIGILASGIAHDLNNVLSPILMSLQLLEKNFSDQQTQQLLKILDTNVQRGADLIKQVLSFAKGVSGKLIILQIKHVVAEINHIIQQTFPKSINFTTELPLDLWAVYADPTQLQQVLMNLCINARDAMPYGGSLKIIAANKFIDEISAQSFFEAKVGYYVVISVVDTGIGIAPEILERIFEPFFTTKETGKGTGLGLSTVMGIVKNYGGFINVESSLGQGSQFQVYLPALTTTQQQQQLTQDIELLTGNGESILVVDDELSLQEITQISLADYNYQVLTASNGIEALSEYVKHKDKISAVLMDLMMPEMDGITTIRALQRINPRIKIIATSGLATNEKITEVSSIGIKAFLPKPYTLSELLKILSLVLNENENISD</sequence>
<dbReference type="NCBIfam" id="TIGR00229">
    <property type="entry name" value="sensory_box"/>
    <property type="match status" value="1"/>
</dbReference>
<dbReference type="InterPro" id="IPR035965">
    <property type="entry name" value="PAS-like_dom_sf"/>
</dbReference>
<dbReference type="SMART" id="SM00086">
    <property type="entry name" value="PAC"/>
    <property type="match status" value="1"/>
</dbReference>
<dbReference type="CDD" id="cd17546">
    <property type="entry name" value="REC_hyHK_CKI1_RcsC-like"/>
    <property type="match status" value="1"/>
</dbReference>
<dbReference type="CDD" id="cd00130">
    <property type="entry name" value="PAS"/>
    <property type="match status" value="1"/>
</dbReference>
<evidence type="ECO:0000259" key="10">
    <source>
        <dbReference type="PROSITE" id="PS50109"/>
    </source>
</evidence>
<name>A0ABR8D378_9NOST</name>
<dbReference type="InterPro" id="IPR001610">
    <property type="entry name" value="PAC"/>
</dbReference>
<keyword evidence="6" id="KW-0418">Kinase</keyword>
<comment type="catalytic activity">
    <reaction evidence="1">
        <text>ATP + protein L-histidine = ADP + protein N-phospho-L-histidine.</text>
        <dbReference type="EC" id="2.7.13.3"/>
    </reaction>
</comment>
<evidence type="ECO:0000256" key="9">
    <source>
        <dbReference type="PROSITE-ProRule" id="PRU00169"/>
    </source>
</evidence>
<dbReference type="Proteomes" id="UP000661112">
    <property type="component" value="Unassembled WGS sequence"/>
</dbReference>
<keyword evidence="8" id="KW-0902">Two-component regulatory system</keyword>
<evidence type="ECO:0000259" key="13">
    <source>
        <dbReference type="PROSITE" id="PS50113"/>
    </source>
</evidence>
<dbReference type="InterPro" id="IPR001789">
    <property type="entry name" value="Sig_transdc_resp-reg_receiver"/>
</dbReference>
<accession>A0ABR8D378</accession>
<dbReference type="SUPFAM" id="SSF55785">
    <property type="entry name" value="PYP-like sensor domain (PAS domain)"/>
    <property type="match status" value="1"/>
</dbReference>
<evidence type="ECO:0000256" key="1">
    <source>
        <dbReference type="ARBA" id="ARBA00000085"/>
    </source>
</evidence>
<dbReference type="SUPFAM" id="SSF52172">
    <property type="entry name" value="CheY-like"/>
    <property type="match status" value="1"/>
</dbReference>
<dbReference type="PROSITE" id="PS50109">
    <property type="entry name" value="HIS_KIN"/>
    <property type="match status" value="1"/>
</dbReference>
<feature type="domain" description="PAC" evidence="13">
    <location>
        <begin position="98"/>
        <end position="150"/>
    </location>
</feature>
<dbReference type="PANTHER" id="PTHR43065:SF46">
    <property type="entry name" value="C4-DICARBOXYLATE TRANSPORT SENSOR PROTEIN DCTB"/>
    <property type="match status" value="1"/>
</dbReference>
<evidence type="ECO:0000256" key="4">
    <source>
        <dbReference type="ARBA" id="ARBA00022679"/>
    </source>
</evidence>
<dbReference type="CDD" id="cd00082">
    <property type="entry name" value="HisKA"/>
    <property type="match status" value="1"/>
</dbReference>
<organism evidence="14 15">
    <name type="scientific">Anabaena azotica FACHB-119</name>
    <dbReference type="NCBI Taxonomy" id="947527"/>
    <lineage>
        <taxon>Bacteria</taxon>
        <taxon>Bacillati</taxon>
        <taxon>Cyanobacteriota</taxon>
        <taxon>Cyanophyceae</taxon>
        <taxon>Nostocales</taxon>
        <taxon>Nostocaceae</taxon>
        <taxon>Anabaena</taxon>
        <taxon>Anabaena azotica</taxon>
    </lineage>
</organism>
<dbReference type="InterPro" id="IPR000014">
    <property type="entry name" value="PAS"/>
</dbReference>
<dbReference type="SUPFAM" id="SSF55874">
    <property type="entry name" value="ATPase domain of HSP90 chaperone/DNA topoisomerase II/histidine kinase"/>
    <property type="match status" value="1"/>
</dbReference>
<dbReference type="InterPro" id="IPR036890">
    <property type="entry name" value="HATPase_C_sf"/>
</dbReference>
<dbReference type="SUPFAM" id="SSF47384">
    <property type="entry name" value="Homodimeric domain of signal transducing histidine kinase"/>
    <property type="match status" value="1"/>
</dbReference>
<dbReference type="InterPro" id="IPR005467">
    <property type="entry name" value="His_kinase_dom"/>
</dbReference>
<dbReference type="SMART" id="SM00387">
    <property type="entry name" value="HATPase_c"/>
    <property type="match status" value="1"/>
</dbReference>
<dbReference type="PROSITE" id="PS50112">
    <property type="entry name" value="PAS"/>
    <property type="match status" value="1"/>
</dbReference>
<dbReference type="EMBL" id="JACJSG010000011">
    <property type="protein sequence ID" value="MBD2500906.1"/>
    <property type="molecule type" value="Genomic_DNA"/>
</dbReference>
<dbReference type="Gene3D" id="3.40.50.2300">
    <property type="match status" value="1"/>
</dbReference>
<dbReference type="Gene3D" id="3.30.450.20">
    <property type="entry name" value="PAS domain"/>
    <property type="match status" value="1"/>
</dbReference>
<reference evidence="14 15" key="1">
    <citation type="journal article" date="2020" name="ISME J.">
        <title>Comparative genomics reveals insights into cyanobacterial evolution and habitat adaptation.</title>
        <authorList>
            <person name="Chen M.Y."/>
            <person name="Teng W.K."/>
            <person name="Zhao L."/>
            <person name="Hu C.X."/>
            <person name="Zhou Y.K."/>
            <person name="Han B.P."/>
            <person name="Song L.R."/>
            <person name="Shu W.S."/>
        </authorList>
    </citation>
    <scope>NUCLEOTIDE SEQUENCE [LARGE SCALE GENOMIC DNA]</scope>
    <source>
        <strain evidence="14 15">FACHB-119</strain>
    </source>
</reference>
<evidence type="ECO:0000313" key="14">
    <source>
        <dbReference type="EMBL" id="MBD2500906.1"/>
    </source>
</evidence>
<dbReference type="InterPro" id="IPR036097">
    <property type="entry name" value="HisK_dim/P_sf"/>
</dbReference>
<feature type="domain" description="PAC" evidence="13">
    <location>
        <begin position="1"/>
        <end position="20"/>
    </location>
</feature>
<evidence type="ECO:0000313" key="15">
    <source>
        <dbReference type="Proteomes" id="UP000661112"/>
    </source>
</evidence>
<dbReference type="Pfam" id="PF00072">
    <property type="entry name" value="Response_reg"/>
    <property type="match status" value="1"/>
</dbReference>
<dbReference type="EC" id="2.7.13.3" evidence="2"/>
<dbReference type="PRINTS" id="PR00344">
    <property type="entry name" value="BCTRLSENSOR"/>
</dbReference>
<evidence type="ECO:0000256" key="6">
    <source>
        <dbReference type="ARBA" id="ARBA00022777"/>
    </source>
</evidence>
<keyword evidence="7" id="KW-0067">ATP-binding</keyword>
<evidence type="ECO:0000256" key="8">
    <source>
        <dbReference type="ARBA" id="ARBA00023012"/>
    </source>
</evidence>
<dbReference type="SMART" id="SM00448">
    <property type="entry name" value="REC"/>
    <property type="match status" value="1"/>
</dbReference>
<keyword evidence="15" id="KW-1185">Reference proteome</keyword>
<protein>
    <recommendedName>
        <fullName evidence="2">histidine kinase</fullName>
        <ecNumber evidence="2">2.7.13.3</ecNumber>
    </recommendedName>
</protein>